<dbReference type="SUPFAM" id="SSF55729">
    <property type="entry name" value="Acyl-CoA N-acyltransferases (Nat)"/>
    <property type="match status" value="1"/>
</dbReference>
<dbReference type="InterPro" id="IPR016181">
    <property type="entry name" value="Acyl_CoA_acyltransferase"/>
</dbReference>
<dbReference type="InterPro" id="IPR050832">
    <property type="entry name" value="Bact_Acetyltransf"/>
</dbReference>
<protein>
    <submittedName>
        <fullName evidence="4">GNAT family N-acetyltransferase</fullName>
    </submittedName>
</protein>
<name>A0A426TT27_9CHLR</name>
<gene>
    <name evidence="4" type="ORF">EI684_18765</name>
</gene>
<dbReference type="PROSITE" id="PS51186">
    <property type="entry name" value="GNAT"/>
    <property type="match status" value="1"/>
</dbReference>
<comment type="caution">
    <text evidence="4">The sequence shown here is derived from an EMBL/GenBank/DDBJ whole genome shotgun (WGS) entry which is preliminary data.</text>
</comment>
<dbReference type="EMBL" id="RSAS01000779">
    <property type="protein sequence ID" value="RRR67581.1"/>
    <property type="molecule type" value="Genomic_DNA"/>
</dbReference>
<dbReference type="PANTHER" id="PTHR43877:SF2">
    <property type="entry name" value="AMINOALKYLPHOSPHONATE N-ACETYLTRANSFERASE-RELATED"/>
    <property type="match status" value="1"/>
</dbReference>
<dbReference type="Gene3D" id="3.40.630.30">
    <property type="match status" value="1"/>
</dbReference>
<evidence type="ECO:0000256" key="2">
    <source>
        <dbReference type="ARBA" id="ARBA00023315"/>
    </source>
</evidence>
<dbReference type="InterPro" id="IPR000182">
    <property type="entry name" value="GNAT_dom"/>
</dbReference>
<dbReference type="Proteomes" id="UP000280307">
    <property type="component" value="Unassembled WGS sequence"/>
</dbReference>
<dbReference type="AlphaFoldDB" id="A0A426TT27"/>
<proteinExistence type="predicted"/>
<feature type="domain" description="N-acetyltransferase" evidence="3">
    <location>
        <begin position="37"/>
        <end position="174"/>
    </location>
</feature>
<dbReference type="GO" id="GO:0016747">
    <property type="term" value="F:acyltransferase activity, transferring groups other than amino-acyl groups"/>
    <property type="evidence" value="ECO:0007669"/>
    <property type="project" value="InterPro"/>
</dbReference>
<keyword evidence="1 4" id="KW-0808">Transferase</keyword>
<dbReference type="CDD" id="cd04301">
    <property type="entry name" value="NAT_SF"/>
    <property type="match status" value="1"/>
</dbReference>
<accession>A0A426TT27</accession>
<evidence type="ECO:0000256" key="1">
    <source>
        <dbReference type="ARBA" id="ARBA00022679"/>
    </source>
</evidence>
<organism evidence="4 5">
    <name type="scientific">Candidatus Viridilinea halotolerans</name>
    <dbReference type="NCBI Taxonomy" id="2491704"/>
    <lineage>
        <taxon>Bacteria</taxon>
        <taxon>Bacillati</taxon>
        <taxon>Chloroflexota</taxon>
        <taxon>Chloroflexia</taxon>
        <taxon>Chloroflexales</taxon>
        <taxon>Chloroflexineae</taxon>
        <taxon>Oscillochloridaceae</taxon>
        <taxon>Candidatus Viridilinea</taxon>
    </lineage>
</organism>
<reference evidence="4 5" key="1">
    <citation type="submission" date="2018-12" db="EMBL/GenBank/DDBJ databases">
        <title>Genome Sequence of Candidatus Viridilinea halotolerans isolated from saline sulfide-rich spring.</title>
        <authorList>
            <person name="Grouzdev D.S."/>
            <person name="Burganskaya E.I."/>
            <person name="Krutkina M.S."/>
            <person name="Sukhacheva M.V."/>
            <person name="Gorlenko V.M."/>
        </authorList>
    </citation>
    <scope>NUCLEOTIDE SEQUENCE [LARGE SCALE GENOMIC DNA]</scope>
    <source>
        <strain evidence="4">Chok-6</strain>
    </source>
</reference>
<evidence type="ECO:0000313" key="5">
    <source>
        <dbReference type="Proteomes" id="UP000280307"/>
    </source>
</evidence>
<sequence>MHQLITTYHLELCDPAELRPAALPTDLNVVCAELPCPEFNRFLYTAVGGQWYWIERLTWSYAQWLAYLQRPELATWVGYVAGTPVGYVELERQAAASVELVYFGLLPAFIGRGLGGALLTVAIQRAWAMGAARVSVHTCTLDGPAALANYQARGMRIFKTEETSVDLPAQPPGPWPGA</sequence>
<dbReference type="PANTHER" id="PTHR43877">
    <property type="entry name" value="AMINOALKYLPHOSPHONATE N-ACETYLTRANSFERASE-RELATED-RELATED"/>
    <property type="match status" value="1"/>
</dbReference>
<keyword evidence="2" id="KW-0012">Acyltransferase</keyword>
<evidence type="ECO:0000313" key="4">
    <source>
        <dbReference type="EMBL" id="RRR67581.1"/>
    </source>
</evidence>
<dbReference type="Pfam" id="PF00583">
    <property type="entry name" value="Acetyltransf_1"/>
    <property type="match status" value="1"/>
</dbReference>
<evidence type="ECO:0000259" key="3">
    <source>
        <dbReference type="PROSITE" id="PS51186"/>
    </source>
</evidence>